<comment type="caution">
    <text evidence="2">The sequence shown here is derived from an EMBL/GenBank/DDBJ whole genome shotgun (WGS) entry which is preliminary data.</text>
</comment>
<dbReference type="SUPFAM" id="SSF81301">
    <property type="entry name" value="Nucleotidyltransferase"/>
    <property type="match status" value="1"/>
</dbReference>
<dbReference type="Proteomes" id="UP000215694">
    <property type="component" value="Unassembled WGS sequence"/>
</dbReference>
<dbReference type="Pfam" id="PF01909">
    <property type="entry name" value="NTP_transf_2"/>
    <property type="match status" value="1"/>
</dbReference>
<keyword evidence="3" id="KW-1185">Reference proteome</keyword>
<gene>
    <name evidence="2" type="ORF">CHL78_009975</name>
</gene>
<accession>A0A371J3P5</accession>
<dbReference type="OrthoDB" id="192359at2"/>
<dbReference type="CDD" id="cd05403">
    <property type="entry name" value="NT_KNTase_like"/>
    <property type="match status" value="1"/>
</dbReference>
<sequence length="259" mass="30643">MNITQENAIKKLIKYVSTDNSILGLILCGSLAKGTETDQSDIDVFVVVTDKRFNNEKLHKNYFWGTDFDSEEFNIEIDGKIIPKDFLSKVWKYGNESIKSTLYYSKLIYSIDSDIEDLLQYKSHTSEKEKSENIRKFYSLMKSCRYSADDDLDNTLLINKCIYDTIFYACRLVLAYNDVLFPCIKNLYKELNTCSKLPNNFIKLMNEVLNSYSLDKMVEFYDSVDDYFKDYRFDNKLRKGYVLENELFWYFDTFPYSEI</sequence>
<dbReference type="InterPro" id="IPR002934">
    <property type="entry name" value="Polymerase_NTP_transf_dom"/>
</dbReference>
<evidence type="ECO:0000313" key="3">
    <source>
        <dbReference type="Proteomes" id="UP000215694"/>
    </source>
</evidence>
<protein>
    <recommendedName>
        <fullName evidence="1">Polymerase nucleotidyl transferase domain-containing protein</fullName>
    </recommendedName>
</protein>
<dbReference type="RefSeq" id="WP_094368347.1">
    <property type="nucleotide sequence ID" value="NZ_NOJY02000014.1"/>
</dbReference>
<evidence type="ECO:0000313" key="2">
    <source>
        <dbReference type="EMBL" id="RDY27304.1"/>
    </source>
</evidence>
<dbReference type="Gene3D" id="3.30.460.10">
    <property type="entry name" value="Beta Polymerase, domain 2"/>
    <property type="match status" value="1"/>
</dbReference>
<dbReference type="GO" id="GO:0016779">
    <property type="term" value="F:nucleotidyltransferase activity"/>
    <property type="evidence" value="ECO:0007669"/>
    <property type="project" value="InterPro"/>
</dbReference>
<organism evidence="2 3">
    <name type="scientific">Romboutsia weinsteinii</name>
    <dbReference type="NCBI Taxonomy" id="2020949"/>
    <lineage>
        <taxon>Bacteria</taxon>
        <taxon>Bacillati</taxon>
        <taxon>Bacillota</taxon>
        <taxon>Clostridia</taxon>
        <taxon>Peptostreptococcales</taxon>
        <taxon>Peptostreptococcaceae</taxon>
        <taxon>Romboutsia</taxon>
    </lineage>
</organism>
<reference evidence="2 3" key="1">
    <citation type="journal article" date="2017" name="Genome Announc.">
        <title>Draft Genome Sequence of Romboutsia weinsteinii sp. nov. Strain CCRI-19649(T) Isolated from Surface Water.</title>
        <authorList>
            <person name="Maheux A.F."/>
            <person name="Boudreau D.K."/>
            <person name="Berube E."/>
            <person name="Boissinot M."/>
            <person name="Cantin P."/>
            <person name="Raymond F."/>
            <person name="Corbeil J."/>
            <person name="Omar R.F."/>
            <person name="Bergeron M.G."/>
        </authorList>
    </citation>
    <scope>NUCLEOTIDE SEQUENCE [LARGE SCALE GENOMIC DNA]</scope>
    <source>
        <strain evidence="2 3">CCRI-19649</strain>
    </source>
</reference>
<feature type="domain" description="Polymerase nucleotidyl transferase" evidence="1">
    <location>
        <begin position="9"/>
        <end position="79"/>
    </location>
</feature>
<dbReference type="EMBL" id="NOJY02000014">
    <property type="protein sequence ID" value="RDY27304.1"/>
    <property type="molecule type" value="Genomic_DNA"/>
</dbReference>
<proteinExistence type="predicted"/>
<dbReference type="InterPro" id="IPR043519">
    <property type="entry name" value="NT_sf"/>
</dbReference>
<dbReference type="AlphaFoldDB" id="A0A371J3P5"/>
<name>A0A371J3P5_9FIRM</name>
<evidence type="ECO:0000259" key="1">
    <source>
        <dbReference type="Pfam" id="PF01909"/>
    </source>
</evidence>